<feature type="signal peptide" evidence="1">
    <location>
        <begin position="1"/>
        <end position="27"/>
    </location>
</feature>
<dbReference type="AlphaFoldDB" id="A0A401ILF5"/>
<name>A0A401ILF5_APHSA</name>
<dbReference type="EMBL" id="BDQK01000015">
    <property type="protein sequence ID" value="GBF82082.1"/>
    <property type="molecule type" value="Genomic_DNA"/>
</dbReference>
<evidence type="ECO:0000313" key="2">
    <source>
        <dbReference type="EMBL" id="GBF82082.1"/>
    </source>
</evidence>
<organism evidence="2 3">
    <name type="scientific">Aphanothece sacrum FPU1</name>
    <dbReference type="NCBI Taxonomy" id="1920663"/>
    <lineage>
        <taxon>Bacteria</taxon>
        <taxon>Bacillati</taxon>
        <taxon>Cyanobacteriota</taxon>
        <taxon>Cyanophyceae</taxon>
        <taxon>Oscillatoriophycideae</taxon>
        <taxon>Chroococcales</taxon>
        <taxon>Aphanothecaceae</taxon>
        <taxon>Aphanothece</taxon>
    </lineage>
</organism>
<gene>
    <name evidence="2" type="ORF">AsFPU1_3508</name>
</gene>
<keyword evidence="1" id="KW-0732">Signal</keyword>
<dbReference type="Proteomes" id="UP000287247">
    <property type="component" value="Unassembled WGS sequence"/>
</dbReference>
<keyword evidence="3" id="KW-1185">Reference proteome</keyword>
<evidence type="ECO:0000256" key="1">
    <source>
        <dbReference type="SAM" id="SignalP"/>
    </source>
</evidence>
<evidence type="ECO:0000313" key="3">
    <source>
        <dbReference type="Proteomes" id="UP000287247"/>
    </source>
</evidence>
<feature type="chain" id="PRO_5018975398" description="PEP-CTERM sorting domain-containing protein" evidence="1">
    <location>
        <begin position="28"/>
        <end position="304"/>
    </location>
</feature>
<dbReference type="RefSeq" id="WP_124974383.1">
    <property type="nucleotide sequence ID" value="NZ_BDQK01000015.1"/>
</dbReference>
<comment type="caution">
    <text evidence="2">The sequence shown here is derived from an EMBL/GenBank/DDBJ whole genome shotgun (WGS) entry which is preliminary data.</text>
</comment>
<accession>A0A401ILF5</accession>
<evidence type="ECO:0008006" key="4">
    <source>
        <dbReference type="Google" id="ProtNLM"/>
    </source>
</evidence>
<protein>
    <recommendedName>
        <fullName evidence="4">PEP-CTERM sorting domain-containing protein</fullName>
    </recommendedName>
</protein>
<proteinExistence type="predicted"/>
<sequence>MKTLMKRVGLISGVLIAGFSGVSSAQAGNIKILSGQGNFTPVVFSGAGGAGVNLKIRNDAFGGTGGGTGDSTTTGVNAIYAGTCAGQTQCGYFDFFPTTNVNTSVPFDFSPKGGNIFPSAPATITQNSGLGLVQLVSTSGEPPTAFEGIEGQEGLIKDFELPFLGPQNNFNPNLNVPITRLLDFGRNKIGDIDTANTFDATKLTNITFRPSGDGASTEASFQFEGFWNVLENDAIVRAAGIVVLSQGISAPINTVLNQANGPNGFRTGYSGQTQLTSIPEPNALVGLAVFAGAGTLLNRKRKSK</sequence>
<reference evidence="3" key="1">
    <citation type="submission" date="2017-05" db="EMBL/GenBank/DDBJ databases">
        <title>Physiological properties and genetic analysis related to exopolysaccharide production of fresh-water unicellular cyanobacterium Aphanothece sacrum, Suizenji Nori, that has been cultured as a food source in Japan.</title>
        <authorList>
            <person name="Kanesaki Y."/>
            <person name="Yoshikawa S."/>
            <person name="Ohki K."/>
        </authorList>
    </citation>
    <scope>NUCLEOTIDE SEQUENCE [LARGE SCALE GENOMIC DNA]</scope>
    <source>
        <strain evidence="3">FPU1</strain>
    </source>
</reference>